<dbReference type="OrthoDB" id="2235387at2759"/>
<name>A0A1C7NLB5_9FUNG</name>
<evidence type="ECO:0000313" key="2">
    <source>
        <dbReference type="EMBL" id="OBZ89788.1"/>
    </source>
</evidence>
<accession>A0A1C7NLB5</accession>
<dbReference type="EMBL" id="LUGH01000078">
    <property type="protein sequence ID" value="OBZ89788.1"/>
    <property type="molecule type" value="Genomic_DNA"/>
</dbReference>
<dbReference type="AlphaFoldDB" id="A0A1C7NLB5"/>
<organism evidence="2 3">
    <name type="scientific">Choanephora cucurbitarum</name>
    <dbReference type="NCBI Taxonomy" id="101091"/>
    <lineage>
        <taxon>Eukaryota</taxon>
        <taxon>Fungi</taxon>
        <taxon>Fungi incertae sedis</taxon>
        <taxon>Mucoromycota</taxon>
        <taxon>Mucoromycotina</taxon>
        <taxon>Mucoromycetes</taxon>
        <taxon>Mucorales</taxon>
        <taxon>Mucorineae</taxon>
        <taxon>Choanephoraceae</taxon>
        <taxon>Choanephoroideae</taxon>
        <taxon>Choanephora</taxon>
    </lineage>
</organism>
<evidence type="ECO:0000256" key="1">
    <source>
        <dbReference type="SAM" id="MobiDB-lite"/>
    </source>
</evidence>
<dbReference type="Proteomes" id="UP000093000">
    <property type="component" value="Unassembled WGS sequence"/>
</dbReference>
<gene>
    <name evidence="2" type="ORF">A0J61_02171</name>
</gene>
<keyword evidence="3" id="KW-1185">Reference proteome</keyword>
<reference evidence="2 3" key="1">
    <citation type="submission" date="2016-03" db="EMBL/GenBank/DDBJ databases">
        <title>Choanephora cucurbitarum.</title>
        <authorList>
            <person name="Min B."/>
            <person name="Park H."/>
            <person name="Park J.-H."/>
            <person name="Shin H.-D."/>
            <person name="Choi I.-G."/>
        </authorList>
    </citation>
    <scope>NUCLEOTIDE SEQUENCE [LARGE SCALE GENOMIC DNA]</scope>
    <source>
        <strain evidence="2 3">KUS-F28377</strain>
    </source>
</reference>
<dbReference type="InParanoid" id="A0A1C7NLB5"/>
<evidence type="ECO:0000313" key="3">
    <source>
        <dbReference type="Proteomes" id="UP000093000"/>
    </source>
</evidence>
<sequence>MIYRNSQQFANPDYIQYDLEVARVVAKADNEDEWGSRSEASMNDRQEEEYEHQNDSLLHLILGVQHYLEERKALSALAYDSPLCRLQYRMHVYIREKALKQKPFS</sequence>
<feature type="region of interest" description="Disordered" evidence="1">
    <location>
        <begin position="28"/>
        <end position="50"/>
    </location>
</feature>
<protein>
    <submittedName>
        <fullName evidence="2">Uncharacterized protein</fullName>
    </submittedName>
</protein>
<proteinExistence type="predicted"/>
<comment type="caution">
    <text evidence="2">The sequence shown here is derived from an EMBL/GenBank/DDBJ whole genome shotgun (WGS) entry which is preliminary data.</text>
</comment>